<protein>
    <recommendedName>
        <fullName evidence="2">Carbohydrate kinase PfkB domain-containing protein</fullName>
    </recommendedName>
</protein>
<dbReference type="InterPro" id="IPR011611">
    <property type="entry name" value="PfkB_dom"/>
</dbReference>
<keyword evidence="1" id="KW-0472">Membrane</keyword>
<accession>A0A059AVW7</accession>
<dbReference type="eggNOG" id="KOG2947">
    <property type="taxonomic scope" value="Eukaryota"/>
</dbReference>
<sequence length="164" mass="17466">MSSGPLPPSPGQFLVVGFGGICLDYLAVVTTFPKPDDKTRSSSMKIQGGGDAANTVTCLARLGVRTRLISKLADDVHGKSLLEELTADGVDTSFLVVAKDGQTPFSYIIVDQSTRTRTCIFTPGFPLMEPVDVSPDIESALEGANFVYFDARYADTAIVVAQEV</sequence>
<evidence type="ECO:0000256" key="1">
    <source>
        <dbReference type="SAM" id="Phobius"/>
    </source>
</evidence>
<evidence type="ECO:0000313" key="3">
    <source>
        <dbReference type="EMBL" id="KCW58122.1"/>
    </source>
</evidence>
<keyword evidence="1" id="KW-0812">Transmembrane</keyword>
<dbReference type="InterPro" id="IPR029056">
    <property type="entry name" value="Ribokinase-like"/>
</dbReference>
<name>A0A059AVW7_EUCGR</name>
<feature type="transmembrane region" description="Helical" evidence="1">
    <location>
        <begin position="12"/>
        <end position="32"/>
    </location>
</feature>
<dbReference type="InterPro" id="IPR052562">
    <property type="entry name" value="Ketohexokinase-related"/>
</dbReference>
<dbReference type="SUPFAM" id="SSF53613">
    <property type="entry name" value="Ribokinase-like"/>
    <property type="match status" value="1"/>
</dbReference>
<organism evidence="3">
    <name type="scientific">Eucalyptus grandis</name>
    <name type="common">Flooded gum</name>
    <dbReference type="NCBI Taxonomy" id="71139"/>
    <lineage>
        <taxon>Eukaryota</taxon>
        <taxon>Viridiplantae</taxon>
        <taxon>Streptophyta</taxon>
        <taxon>Embryophyta</taxon>
        <taxon>Tracheophyta</taxon>
        <taxon>Spermatophyta</taxon>
        <taxon>Magnoliopsida</taxon>
        <taxon>eudicotyledons</taxon>
        <taxon>Gunneridae</taxon>
        <taxon>Pentapetalae</taxon>
        <taxon>rosids</taxon>
        <taxon>malvids</taxon>
        <taxon>Myrtales</taxon>
        <taxon>Myrtaceae</taxon>
        <taxon>Myrtoideae</taxon>
        <taxon>Eucalypteae</taxon>
        <taxon>Eucalyptus</taxon>
    </lineage>
</organism>
<evidence type="ECO:0000259" key="2">
    <source>
        <dbReference type="Pfam" id="PF00294"/>
    </source>
</evidence>
<reference evidence="3" key="1">
    <citation type="submission" date="2013-07" db="EMBL/GenBank/DDBJ databases">
        <title>The genome of Eucalyptus grandis.</title>
        <authorList>
            <person name="Schmutz J."/>
            <person name="Hayes R."/>
            <person name="Myburg A."/>
            <person name="Tuskan G."/>
            <person name="Grattapaglia D."/>
            <person name="Rokhsar D.S."/>
        </authorList>
    </citation>
    <scope>NUCLEOTIDE SEQUENCE</scope>
    <source>
        <tissue evidence="3">Leaf extractions</tissue>
    </source>
</reference>
<keyword evidence="1" id="KW-1133">Transmembrane helix</keyword>
<dbReference type="Pfam" id="PF00294">
    <property type="entry name" value="PfkB"/>
    <property type="match status" value="1"/>
</dbReference>
<dbReference type="AlphaFoldDB" id="A0A059AVW7"/>
<gene>
    <name evidence="3" type="ORF">EUGRSUZ_H00845</name>
</gene>
<dbReference type="PANTHER" id="PTHR42774">
    <property type="entry name" value="PHOSPHOTRANSFERASE SYSTEM TRANSPORT PROTEIN"/>
    <property type="match status" value="1"/>
</dbReference>
<dbReference type="PANTHER" id="PTHR42774:SF3">
    <property type="entry name" value="KETOHEXOKINASE"/>
    <property type="match status" value="1"/>
</dbReference>
<feature type="domain" description="Carbohydrate kinase PfkB" evidence="2">
    <location>
        <begin position="16"/>
        <end position="151"/>
    </location>
</feature>
<dbReference type="EMBL" id="KK198760">
    <property type="protein sequence ID" value="KCW58122.1"/>
    <property type="molecule type" value="Genomic_DNA"/>
</dbReference>
<proteinExistence type="predicted"/>
<dbReference type="OMA" id="NQCRNSR"/>
<dbReference type="InParanoid" id="A0A059AVW7"/>
<dbReference type="Gramene" id="KCW58122">
    <property type="protein sequence ID" value="KCW58122"/>
    <property type="gene ID" value="EUGRSUZ_H00845"/>
</dbReference>
<dbReference type="Gene3D" id="3.40.1190.20">
    <property type="match status" value="1"/>
</dbReference>